<organism evidence="13">
    <name type="scientific">uncultured Desulfobacterium sp</name>
    <dbReference type="NCBI Taxonomy" id="201089"/>
    <lineage>
        <taxon>Bacteria</taxon>
        <taxon>Pseudomonadati</taxon>
        <taxon>Thermodesulfobacteriota</taxon>
        <taxon>Desulfobacteria</taxon>
        <taxon>Desulfobacterales</taxon>
        <taxon>Desulfobacteriaceae</taxon>
        <taxon>Desulfobacterium</taxon>
        <taxon>environmental samples</taxon>
    </lineage>
</organism>
<dbReference type="NCBIfam" id="NF009131">
    <property type="entry name" value="PRK12484.1"/>
    <property type="match status" value="1"/>
</dbReference>
<dbReference type="Gene3D" id="3.20.140.10">
    <property type="entry name" value="nicotinate phosphoribosyltransferase"/>
    <property type="match status" value="1"/>
</dbReference>
<evidence type="ECO:0000259" key="10">
    <source>
        <dbReference type="Pfam" id="PF04095"/>
    </source>
</evidence>
<protein>
    <recommendedName>
        <fullName evidence="3 9">Nicotinate phosphoribosyltransferase</fullName>
        <ecNumber evidence="3 9">6.3.4.21</ecNumber>
    </recommendedName>
</protein>
<dbReference type="NCBIfam" id="TIGR01513">
    <property type="entry name" value="NAPRTase_put"/>
    <property type="match status" value="1"/>
</dbReference>
<dbReference type="PIRSF" id="PIRSF000484">
    <property type="entry name" value="NAPRT"/>
    <property type="match status" value="1"/>
</dbReference>
<dbReference type="InterPro" id="IPR041525">
    <property type="entry name" value="N/Namide_PRibTrfase"/>
</dbReference>
<dbReference type="InterPro" id="IPR041619">
    <property type="entry name" value="NAPRTase_C"/>
</dbReference>
<dbReference type="InterPro" id="IPR007229">
    <property type="entry name" value="Nic_PRibTrfase-Fam"/>
</dbReference>
<name>E1YC99_9BACT</name>
<evidence type="ECO:0000256" key="6">
    <source>
        <dbReference type="ARBA" id="ARBA00022642"/>
    </source>
</evidence>
<dbReference type="Gene3D" id="3.20.20.70">
    <property type="entry name" value="Aldolase class I"/>
    <property type="match status" value="1"/>
</dbReference>
<dbReference type="Pfam" id="PF04095">
    <property type="entry name" value="NAPRTase"/>
    <property type="match status" value="1"/>
</dbReference>
<evidence type="ECO:0000259" key="11">
    <source>
        <dbReference type="Pfam" id="PF17767"/>
    </source>
</evidence>
<proteinExistence type="inferred from homology"/>
<dbReference type="UniPathway" id="UPA00253">
    <property type="reaction ID" value="UER00457"/>
</dbReference>
<evidence type="ECO:0000256" key="8">
    <source>
        <dbReference type="ARBA" id="ARBA00048668"/>
    </source>
</evidence>
<evidence type="ECO:0000256" key="4">
    <source>
        <dbReference type="ARBA" id="ARBA00022553"/>
    </source>
</evidence>
<evidence type="ECO:0000256" key="9">
    <source>
        <dbReference type="RuleBase" id="RU365100"/>
    </source>
</evidence>
<comment type="function">
    <text evidence="9">Catalyzes the first step in the biosynthesis of NAD from nicotinic acid, the ATP-dependent synthesis of beta-nicotinate D-ribonucleotide from nicotinate and 5-phospho-D-ribose 1-phosphate.</text>
</comment>
<feature type="domain" description="Nicotinate/nicotinamide phosphoribosyltransferase" evidence="10">
    <location>
        <begin position="181"/>
        <end position="356"/>
    </location>
</feature>
<evidence type="ECO:0000256" key="7">
    <source>
        <dbReference type="ARBA" id="ARBA00022679"/>
    </source>
</evidence>
<dbReference type="PANTHER" id="PTHR11098">
    <property type="entry name" value="NICOTINATE PHOSPHORIBOSYLTRANSFERASE"/>
    <property type="match status" value="1"/>
</dbReference>
<dbReference type="Pfam" id="PF17956">
    <property type="entry name" value="NAPRTase_C"/>
    <property type="match status" value="1"/>
</dbReference>
<evidence type="ECO:0000313" key="13">
    <source>
        <dbReference type="EMBL" id="CBX28193.1"/>
    </source>
</evidence>
<dbReference type="FunFam" id="3.20.20.70:FF:000076">
    <property type="entry name" value="Nicotinate phosphoribosyltransferase"/>
    <property type="match status" value="1"/>
</dbReference>
<dbReference type="InterPro" id="IPR040727">
    <property type="entry name" value="NAPRTase_N"/>
</dbReference>
<dbReference type="EC" id="6.3.4.21" evidence="3 9"/>
<dbReference type="AlphaFoldDB" id="E1YC99"/>
<keyword evidence="5 9" id="KW-0436">Ligase</keyword>
<dbReference type="GO" id="GO:0047280">
    <property type="term" value="F:nicotinamide phosphoribosyltransferase activity"/>
    <property type="evidence" value="ECO:0007669"/>
    <property type="project" value="UniProtKB-ARBA"/>
</dbReference>
<dbReference type="SUPFAM" id="SSF54675">
    <property type="entry name" value="Nicotinate/Quinolinate PRTase N-terminal domain-like"/>
    <property type="match status" value="1"/>
</dbReference>
<dbReference type="CDD" id="cd01570">
    <property type="entry name" value="NAPRTase_A"/>
    <property type="match status" value="1"/>
</dbReference>
<accession>E1YC99</accession>
<evidence type="ECO:0000256" key="2">
    <source>
        <dbReference type="ARBA" id="ARBA00010897"/>
    </source>
</evidence>
<dbReference type="GO" id="GO:0004516">
    <property type="term" value="F:nicotinate phosphoribosyltransferase activity"/>
    <property type="evidence" value="ECO:0007669"/>
    <property type="project" value="UniProtKB-UniRule"/>
</dbReference>
<dbReference type="InterPro" id="IPR006405">
    <property type="entry name" value="Nic_PRibTrfase_pncB"/>
</dbReference>
<sequence>MFVACGRNRKYYMIRELSENIHRKSFKHCHGNSGLALFTDFYELTMMQAYFKENMTEDAVFSLFVRRLPARRNFLISCGLDTVLEYLENICFYDDDIAYLASIGKFSDRFLSSLRDFRFTGDIYAVPEGTPIFANEPLMEVVAPIAQAQIIETLIMNQVHLQTLIASKAYRVVTAAEGRTVLDFGSRRMHGIDAALKAARSFYITGVTATSNVLAGKKYGVPVTGTMAHSYIQAHDDEAGAYQSFVQHYPDTVLLVDTYDTIAGVQKVIDLAKMLDGNFKVKALRLDSGNLYKLSKKVRQMLDTAGLSKVEIFASGGLDEDSIAKLVSSGAPIDGFGVGTSMGVSNDAPDLDIVYKLCLYAGKGRLKLSTGKPVLPGRKQVFRISEGEQDVYDIIACADENYKGRPLLIPVMKNGTRLPESKIDLKTIHNYTNSQIARLPAKIRAIDKTDSPYPVDVSVALSEYQKRVKEQAADKV</sequence>
<keyword evidence="4" id="KW-0597">Phosphoprotein</keyword>
<reference evidence="13" key="1">
    <citation type="journal article" date="2011" name="Environ. Microbiol.">
        <title>Genomic insights into the metabolic potential of the polycyclic aromatic hydrocarbon degrading sulfate-reducing Deltaproteobacterium N47.</title>
        <authorList>
            <person name="Bergmann F."/>
            <person name="Selesi D."/>
            <person name="Weinmaier T."/>
            <person name="Tischler P."/>
            <person name="Rattei T."/>
            <person name="Meckenstock R.U."/>
        </authorList>
    </citation>
    <scope>NUCLEOTIDE SEQUENCE</scope>
</reference>
<dbReference type="InterPro" id="IPR013785">
    <property type="entry name" value="Aldolase_TIM"/>
</dbReference>
<feature type="domain" description="Nicotinate phosphoribosyltransferase N-terminal" evidence="11">
    <location>
        <begin position="37"/>
        <end position="159"/>
    </location>
</feature>
<dbReference type="SUPFAM" id="SSF51690">
    <property type="entry name" value="Nicotinate/Quinolinate PRTase C-terminal domain-like"/>
    <property type="match status" value="1"/>
</dbReference>
<comment type="PTM">
    <text evidence="9">Transiently phosphorylated on a His residue during the reaction cycle. Phosphorylation strongly increases the affinity for substrates and increases the rate of nicotinate D-ribonucleotide production. Dephosphorylation regenerates the low-affinity form of the enzyme, leading to product release.</text>
</comment>
<dbReference type="EMBL" id="FR695868">
    <property type="protein sequence ID" value="CBX28193.1"/>
    <property type="molecule type" value="Genomic_DNA"/>
</dbReference>
<comment type="catalytic activity">
    <reaction evidence="8 9">
        <text>5-phospho-alpha-D-ribose 1-diphosphate + nicotinate + ATP + H2O = nicotinate beta-D-ribonucleotide + ADP + phosphate + diphosphate</text>
        <dbReference type="Rhea" id="RHEA:36163"/>
        <dbReference type="ChEBI" id="CHEBI:15377"/>
        <dbReference type="ChEBI" id="CHEBI:30616"/>
        <dbReference type="ChEBI" id="CHEBI:32544"/>
        <dbReference type="ChEBI" id="CHEBI:33019"/>
        <dbReference type="ChEBI" id="CHEBI:43474"/>
        <dbReference type="ChEBI" id="CHEBI:57502"/>
        <dbReference type="ChEBI" id="CHEBI:58017"/>
        <dbReference type="ChEBI" id="CHEBI:456216"/>
        <dbReference type="EC" id="6.3.4.21"/>
    </reaction>
</comment>
<evidence type="ECO:0000256" key="5">
    <source>
        <dbReference type="ARBA" id="ARBA00022598"/>
    </source>
</evidence>
<dbReference type="PANTHER" id="PTHR11098:SF1">
    <property type="entry name" value="NICOTINATE PHOSPHORIBOSYLTRANSFERASE"/>
    <property type="match status" value="1"/>
</dbReference>
<dbReference type="GO" id="GO:0034355">
    <property type="term" value="P:NAD+ biosynthetic process via the salvage pathway"/>
    <property type="evidence" value="ECO:0007669"/>
    <property type="project" value="TreeGrafter"/>
</dbReference>
<evidence type="ECO:0000256" key="3">
    <source>
        <dbReference type="ARBA" id="ARBA00013236"/>
    </source>
</evidence>
<keyword evidence="7 9" id="KW-0808">Transferase</keyword>
<evidence type="ECO:0000256" key="1">
    <source>
        <dbReference type="ARBA" id="ARBA00004952"/>
    </source>
</evidence>
<dbReference type="GO" id="GO:0005829">
    <property type="term" value="C:cytosol"/>
    <property type="evidence" value="ECO:0007669"/>
    <property type="project" value="TreeGrafter"/>
</dbReference>
<keyword evidence="6 9" id="KW-0662">Pyridine nucleotide biosynthesis</keyword>
<feature type="domain" description="Nicotinate phosphoribosyltransferase C-terminal" evidence="12">
    <location>
        <begin position="400"/>
        <end position="463"/>
    </location>
</feature>
<comment type="pathway">
    <text evidence="1 9">Cofactor biosynthesis; NAD(+) biosynthesis; nicotinate D-ribonucleotide from nicotinate: step 1/1.</text>
</comment>
<dbReference type="InterPro" id="IPR036068">
    <property type="entry name" value="Nicotinate_pribotase-like_C"/>
</dbReference>
<evidence type="ECO:0000259" key="12">
    <source>
        <dbReference type="Pfam" id="PF17956"/>
    </source>
</evidence>
<comment type="similarity">
    <text evidence="2 9">Belongs to the NAPRTase family.</text>
</comment>
<gene>
    <name evidence="13" type="ORF">N47_G35170</name>
</gene>
<dbReference type="Pfam" id="PF17767">
    <property type="entry name" value="NAPRTase_N"/>
    <property type="match status" value="1"/>
</dbReference>
<dbReference type="NCBIfam" id="NF006696">
    <property type="entry name" value="PRK09243.1-3"/>
    <property type="match status" value="1"/>
</dbReference>